<dbReference type="InterPro" id="IPR002791">
    <property type="entry name" value="ARMT1-like_metal-bd"/>
</dbReference>
<feature type="domain" description="Damage-control phosphatase ARMT1-like metal-binding" evidence="1">
    <location>
        <begin position="7"/>
        <end position="166"/>
    </location>
</feature>
<reference evidence="2" key="1">
    <citation type="journal article" date="2014" name="Front. Microbiol.">
        <title>High frequency of phylogenetically diverse reductive dehalogenase-homologous genes in deep subseafloor sedimentary metagenomes.</title>
        <authorList>
            <person name="Kawai M."/>
            <person name="Futagami T."/>
            <person name="Toyoda A."/>
            <person name="Takaki Y."/>
            <person name="Nishi S."/>
            <person name="Hori S."/>
            <person name="Arai W."/>
            <person name="Tsubouchi T."/>
            <person name="Morono Y."/>
            <person name="Uchiyama I."/>
            <person name="Ito T."/>
            <person name="Fujiyama A."/>
            <person name="Inagaki F."/>
            <person name="Takami H."/>
        </authorList>
    </citation>
    <scope>NUCLEOTIDE SEQUENCE</scope>
    <source>
        <strain evidence="2">Expedition CK06-06</strain>
    </source>
</reference>
<proteinExistence type="predicted"/>
<dbReference type="Gene3D" id="3.40.50.10880">
    <property type="entry name" value="Uncharacterised protein PF01937, DUF89, domain 3"/>
    <property type="match status" value="1"/>
</dbReference>
<feature type="non-terminal residue" evidence="2">
    <location>
        <position position="1"/>
    </location>
</feature>
<comment type="caution">
    <text evidence="2">The sequence shown here is derived from an EMBL/GenBank/DDBJ whole genome shotgun (WGS) entry which is preliminary data.</text>
</comment>
<evidence type="ECO:0000259" key="1">
    <source>
        <dbReference type="Pfam" id="PF01937"/>
    </source>
</evidence>
<dbReference type="AlphaFoldDB" id="X1A855"/>
<protein>
    <recommendedName>
        <fullName evidence="1">Damage-control phosphatase ARMT1-like metal-binding domain-containing protein</fullName>
    </recommendedName>
</protein>
<dbReference type="SUPFAM" id="SSF111321">
    <property type="entry name" value="AF1104-like"/>
    <property type="match status" value="1"/>
</dbReference>
<gene>
    <name evidence="2" type="ORF">S01H4_31190</name>
</gene>
<dbReference type="EMBL" id="BART01016176">
    <property type="protein sequence ID" value="GAG78435.1"/>
    <property type="molecule type" value="Genomic_DNA"/>
</dbReference>
<sequence>GTTTRFNIDEMIDNAVKLEFDASSYPQFKRVLRQSKTILYLADNTGEIFFDKLLLEELVKRRKQITFVVKANPILNDALIEDAKFAGIDKLATVIEGDSGQKLSSPGMILSYGSKDFLEIFKSSDMIISKGQGNYEGLSNVDREVFFMLMVKCPLVAQDIHSEVGKLILKVKV</sequence>
<name>X1A855_9ZZZZ</name>
<evidence type="ECO:0000313" key="2">
    <source>
        <dbReference type="EMBL" id="GAG78435.1"/>
    </source>
</evidence>
<dbReference type="Pfam" id="PF01937">
    <property type="entry name" value="ARMT1-like_dom"/>
    <property type="match status" value="1"/>
</dbReference>
<organism evidence="2">
    <name type="scientific">marine sediment metagenome</name>
    <dbReference type="NCBI Taxonomy" id="412755"/>
    <lineage>
        <taxon>unclassified sequences</taxon>
        <taxon>metagenomes</taxon>
        <taxon>ecological metagenomes</taxon>
    </lineage>
</organism>
<dbReference type="InterPro" id="IPR036075">
    <property type="entry name" value="ARMT-1-like_metal-bd_sf"/>
</dbReference>
<accession>X1A855</accession>